<evidence type="ECO:0000313" key="4">
    <source>
        <dbReference type="Proteomes" id="UP000324748"/>
    </source>
</evidence>
<reference evidence="4 5" key="1">
    <citation type="submission" date="2019-05" db="EMBL/GenBank/DDBJ databases">
        <title>Emergence of the Ug99 lineage of the wheat stem rust pathogen through somatic hybridization.</title>
        <authorList>
            <person name="Li F."/>
            <person name="Upadhyaya N.M."/>
            <person name="Sperschneider J."/>
            <person name="Matny O."/>
            <person name="Nguyen-Phuc H."/>
            <person name="Mago R."/>
            <person name="Raley C."/>
            <person name="Miller M.E."/>
            <person name="Silverstein K.A.T."/>
            <person name="Henningsen E."/>
            <person name="Hirsch C.D."/>
            <person name="Visser B."/>
            <person name="Pretorius Z.A."/>
            <person name="Steffenson B.J."/>
            <person name="Schwessinger B."/>
            <person name="Dodds P.N."/>
            <person name="Figueroa M."/>
        </authorList>
    </citation>
    <scope>NUCLEOTIDE SEQUENCE [LARGE SCALE GENOMIC DNA]</scope>
    <source>
        <strain evidence="2">21-0</strain>
        <strain evidence="3 5">Ug99</strain>
    </source>
</reference>
<dbReference type="EMBL" id="VSWC01000054">
    <property type="protein sequence ID" value="KAA1100091.1"/>
    <property type="molecule type" value="Genomic_DNA"/>
</dbReference>
<organism evidence="2 4">
    <name type="scientific">Puccinia graminis f. sp. tritici</name>
    <dbReference type="NCBI Taxonomy" id="56615"/>
    <lineage>
        <taxon>Eukaryota</taxon>
        <taxon>Fungi</taxon>
        <taxon>Dikarya</taxon>
        <taxon>Basidiomycota</taxon>
        <taxon>Pucciniomycotina</taxon>
        <taxon>Pucciniomycetes</taxon>
        <taxon>Pucciniales</taxon>
        <taxon>Pucciniaceae</taxon>
        <taxon>Puccinia</taxon>
    </lineage>
</organism>
<feature type="region of interest" description="Disordered" evidence="1">
    <location>
        <begin position="25"/>
        <end position="228"/>
    </location>
</feature>
<keyword evidence="4" id="KW-1185">Reference proteome</keyword>
<feature type="compositionally biased region" description="Polar residues" evidence="1">
    <location>
        <begin position="86"/>
        <end position="102"/>
    </location>
</feature>
<comment type="caution">
    <text evidence="2">The sequence shown here is derived from an EMBL/GenBank/DDBJ whole genome shotgun (WGS) entry which is preliminary data.</text>
</comment>
<sequence>MSSVESAATVQPVIKDVQTLKANLKEQEKRARSENEVEEVAPVSVTDQQTPVQDHAGEQRKRRKVSNPTGPTKESQEPLLDGPLPATSTESVEPSNGTTHSINGAAKTEKDAPSAAPVAASPCAKATEPAQSLAPKTTAPEAKASAPSEENKSQAKAATVPAPTEVANEPAASNDESKTETANHEKSDAKATHPEAGKAEPTVSTEIKDKAPETAAKPAEAVAVAASS</sequence>
<proteinExistence type="predicted"/>
<feature type="compositionally biased region" description="Low complexity" evidence="1">
    <location>
        <begin position="213"/>
        <end position="228"/>
    </location>
</feature>
<dbReference type="EMBL" id="VDEP01000144">
    <property type="protein sequence ID" value="KAA1128174.1"/>
    <property type="molecule type" value="Genomic_DNA"/>
</dbReference>
<accession>A0A5B0PFS6</accession>
<protein>
    <submittedName>
        <fullName evidence="2">Uncharacterized protein</fullName>
    </submittedName>
</protein>
<evidence type="ECO:0000313" key="2">
    <source>
        <dbReference type="EMBL" id="KAA1100091.1"/>
    </source>
</evidence>
<gene>
    <name evidence="2" type="ORF">PGT21_029225</name>
    <name evidence="3" type="ORF">PGTUg99_019424</name>
</gene>
<evidence type="ECO:0000256" key="1">
    <source>
        <dbReference type="SAM" id="MobiDB-lite"/>
    </source>
</evidence>
<feature type="compositionally biased region" description="Low complexity" evidence="1">
    <location>
        <begin position="113"/>
        <end position="126"/>
    </location>
</feature>
<name>A0A5B0PFS6_PUCGR</name>
<dbReference type="AlphaFoldDB" id="A0A5B0PFS6"/>
<feature type="compositionally biased region" description="Basic and acidic residues" evidence="1">
    <location>
        <begin position="25"/>
        <end position="35"/>
    </location>
</feature>
<dbReference type="Proteomes" id="UP000325313">
    <property type="component" value="Unassembled WGS sequence"/>
</dbReference>
<evidence type="ECO:0000313" key="5">
    <source>
        <dbReference type="Proteomes" id="UP000325313"/>
    </source>
</evidence>
<dbReference type="Proteomes" id="UP000324748">
    <property type="component" value="Unassembled WGS sequence"/>
</dbReference>
<feature type="compositionally biased region" description="Basic and acidic residues" evidence="1">
    <location>
        <begin position="175"/>
        <end position="198"/>
    </location>
</feature>
<evidence type="ECO:0000313" key="3">
    <source>
        <dbReference type="EMBL" id="KAA1128174.1"/>
    </source>
</evidence>
<dbReference type="OrthoDB" id="2504804at2759"/>
<feature type="compositionally biased region" description="Low complexity" evidence="1">
    <location>
        <begin position="134"/>
        <end position="148"/>
    </location>
</feature>